<evidence type="ECO:0000256" key="1">
    <source>
        <dbReference type="ARBA" id="ARBA00023015"/>
    </source>
</evidence>
<evidence type="ECO:0000256" key="3">
    <source>
        <dbReference type="ARBA" id="ARBA00023163"/>
    </source>
</evidence>
<dbReference type="InterPro" id="IPR009057">
    <property type="entry name" value="Homeodomain-like_sf"/>
</dbReference>
<proteinExistence type="predicted"/>
<dbReference type="PANTHER" id="PTHR47506">
    <property type="entry name" value="TRANSCRIPTIONAL REGULATORY PROTEIN"/>
    <property type="match status" value="1"/>
</dbReference>
<dbReference type="Proteomes" id="UP000003729">
    <property type="component" value="Unassembled WGS sequence"/>
</dbReference>
<dbReference type="AlphaFoldDB" id="B6XKL7"/>
<dbReference type="SUPFAM" id="SSF46689">
    <property type="entry name" value="Homeodomain-like"/>
    <property type="match status" value="1"/>
</dbReference>
<dbReference type="Gene3D" id="1.10.357.10">
    <property type="entry name" value="Tetracycline Repressor, domain 2"/>
    <property type="match status" value="1"/>
</dbReference>
<evidence type="ECO:0000313" key="7">
    <source>
        <dbReference type="Proteomes" id="UP000003729"/>
    </source>
</evidence>
<organism evidence="6 7">
    <name type="scientific">Providencia alcalifaciens DSM 30120</name>
    <dbReference type="NCBI Taxonomy" id="520999"/>
    <lineage>
        <taxon>Bacteria</taxon>
        <taxon>Pseudomonadati</taxon>
        <taxon>Pseudomonadota</taxon>
        <taxon>Gammaproteobacteria</taxon>
        <taxon>Enterobacterales</taxon>
        <taxon>Morganellaceae</taxon>
        <taxon>Providencia</taxon>
    </lineage>
</organism>
<keyword evidence="1" id="KW-0805">Transcription regulation</keyword>
<dbReference type="PANTHER" id="PTHR47506:SF1">
    <property type="entry name" value="HTH-TYPE TRANSCRIPTIONAL REGULATOR YJDC"/>
    <property type="match status" value="1"/>
</dbReference>
<reference evidence="6 7" key="1">
    <citation type="submission" date="2008-10" db="EMBL/GenBank/DDBJ databases">
        <title>Draft genome sequence of Providencia alcalifaciens (DSM 30120).</title>
        <authorList>
            <person name="Sudarsanam P."/>
            <person name="Ley R."/>
            <person name="Guruge J."/>
            <person name="Turnbaugh P.J."/>
            <person name="Mahowald M."/>
            <person name="Liep D."/>
            <person name="Gordon J."/>
        </authorList>
    </citation>
    <scope>NUCLEOTIDE SEQUENCE [LARGE SCALE GENOMIC DNA]</scope>
    <source>
        <strain evidence="6 7">DSM 30120</strain>
    </source>
</reference>
<gene>
    <name evidence="6" type="ORF">PROVALCAL_03927</name>
</gene>
<dbReference type="Gene3D" id="1.10.10.60">
    <property type="entry name" value="Homeodomain-like"/>
    <property type="match status" value="1"/>
</dbReference>
<evidence type="ECO:0000256" key="2">
    <source>
        <dbReference type="ARBA" id="ARBA00023125"/>
    </source>
</evidence>
<dbReference type="GO" id="GO:0003677">
    <property type="term" value="F:DNA binding"/>
    <property type="evidence" value="ECO:0007669"/>
    <property type="project" value="UniProtKB-UniRule"/>
</dbReference>
<accession>B6XKL7</accession>
<dbReference type="eggNOG" id="COG1309">
    <property type="taxonomic scope" value="Bacteria"/>
</dbReference>
<dbReference type="Pfam" id="PF00440">
    <property type="entry name" value="TetR_N"/>
    <property type="match status" value="1"/>
</dbReference>
<sequence>MNALSLRGVIVMAGRPREFDRDAALNKAKLVFWQRGYEGTSMSDLVSALGIASARIYAAFGSKENLFREAIDLYLNQEGAFADTALQEPNTRFAIEQLLTQAVETYTQKEHPQGCMVVLSLTNYASENENIMSWLASYRQARTTAIMQRLKDGVIAGDLPSNTDTQALGHYIATLFHGISIQARDGVSQTHLLAMVNVAMRGFDSFTATSTR</sequence>
<comment type="caution">
    <text evidence="6">The sequence shown here is derived from an EMBL/GenBank/DDBJ whole genome shotgun (WGS) entry which is preliminary data.</text>
</comment>
<evidence type="ECO:0000259" key="5">
    <source>
        <dbReference type="PROSITE" id="PS50977"/>
    </source>
</evidence>
<dbReference type="SUPFAM" id="SSF48498">
    <property type="entry name" value="Tetracyclin repressor-like, C-terminal domain"/>
    <property type="match status" value="1"/>
</dbReference>
<reference evidence="6 7" key="2">
    <citation type="submission" date="2008-10" db="EMBL/GenBank/DDBJ databases">
        <authorList>
            <person name="Fulton L."/>
            <person name="Clifton S."/>
            <person name="Fulton B."/>
            <person name="Xu J."/>
            <person name="Minx P."/>
            <person name="Pepin K.H."/>
            <person name="Johnson M."/>
            <person name="Bhonagiri V."/>
            <person name="Nash W.E."/>
            <person name="Mardis E.R."/>
            <person name="Wilson R.K."/>
        </authorList>
    </citation>
    <scope>NUCLEOTIDE SEQUENCE [LARGE SCALE GENOMIC DNA]</scope>
    <source>
        <strain evidence="6 7">DSM 30120</strain>
    </source>
</reference>
<keyword evidence="3" id="KW-0804">Transcription</keyword>
<feature type="domain" description="HTH tetR-type" evidence="5">
    <location>
        <begin position="18"/>
        <end position="78"/>
    </location>
</feature>
<dbReference type="PROSITE" id="PS50977">
    <property type="entry name" value="HTH_TETR_2"/>
    <property type="match status" value="1"/>
</dbReference>
<name>B6XKL7_9GAMM</name>
<dbReference type="InterPro" id="IPR036271">
    <property type="entry name" value="Tet_transcr_reg_TetR-rel_C_sf"/>
</dbReference>
<dbReference type="PROSITE" id="PS01081">
    <property type="entry name" value="HTH_TETR_1"/>
    <property type="match status" value="1"/>
</dbReference>
<evidence type="ECO:0000313" key="6">
    <source>
        <dbReference type="EMBL" id="EEB44050.1"/>
    </source>
</evidence>
<feature type="DNA-binding region" description="H-T-H motif" evidence="4">
    <location>
        <begin position="41"/>
        <end position="60"/>
    </location>
</feature>
<protein>
    <submittedName>
        <fullName evidence="6">Transcriptional regulator, TetR family</fullName>
    </submittedName>
</protein>
<evidence type="ECO:0000256" key="4">
    <source>
        <dbReference type="PROSITE-ProRule" id="PRU00335"/>
    </source>
</evidence>
<dbReference type="InterPro" id="IPR023772">
    <property type="entry name" value="DNA-bd_HTH_TetR-type_CS"/>
</dbReference>
<dbReference type="EMBL" id="ABXW01000074">
    <property type="protein sequence ID" value="EEB44050.1"/>
    <property type="molecule type" value="Genomic_DNA"/>
</dbReference>
<keyword evidence="2 4" id="KW-0238">DNA-binding</keyword>
<dbReference type="InterPro" id="IPR001647">
    <property type="entry name" value="HTH_TetR"/>
</dbReference>